<dbReference type="PANTHER" id="PTHR35152:SF1">
    <property type="entry name" value="DOMAIN SIGNALLING PROTEIN, PUTATIVE (AFU_ORTHOLOGUE AFUA_5G11310)-RELATED"/>
    <property type="match status" value="1"/>
</dbReference>
<feature type="region of interest" description="Disordered" evidence="1">
    <location>
        <begin position="848"/>
        <end position="875"/>
    </location>
</feature>
<keyword evidence="2" id="KW-0472">Membrane</keyword>
<name>A0A0D6EHS5_SPOSA</name>
<dbReference type="Pfam" id="PF03707">
    <property type="entry name" value="MHYT"/>
    <property type="match status" value="2"/>
</dbReference>
<feature type="region of interest" description="Disordered" evidence="1">
    <location>
        <begin position="932"/>
        <end position="963"/>
    </location>
</feature>
<dbReference type="InterPro" id="IPR005330">
    <property type="entry name" value="MHYT_dom"/>
</dbReference>
<feature type="transmembrane region" description="Helical" evidence="2">
    <location>
        <begin position="50"/>
        <end position="70"/>
    </location>
</feature>
<proteinExistence type="predicted"/>
<feature type="compositionally biased region" description="Gly residues" evidence="1">
    <location>
        <begin position="850"/>
        <end position="859"/>
    </location>
</feature>
<feature type="transmembrane region" description="Helical" evidence="2">
    <location>
        <begin position="90"/>
        <end position="117"/>
    </location>
</feature>
<dbReference type="OrthoDB" id="264015at2759"/>
<keyword evidence="2" id="KW-1133">Transmembrane helix</keyword>
<evidence type="ECO:0000313" key="4">
    <source>
        <dbReference type="EMBL" id="CEQ39456.1"/>
    </source>
</evidence>
<keyword evidence="5" id="KW-1185">Reference proteome</keyword>
<feature type="compositionally biased region" description="Acidic residues" evidence="1">
    <location>
        <begin position="141"/>
        <end position="153"/>
    </location>
</feature>
<dbReference type="Proteomes" id="UP000243876">
    <property type="component" value="Unassembled WGS sequence"/>
</dbReference>
<feature type="compositionally biased region" description="Polar residues" evidence="1">
    <location>
        <begin position="932"/>
        <end position="945"/>
    </location>
</feature>
<feature type="compositionally biased region" description="Basic and acidic residues" evidence="1">
    <location>
        <begin position="154"/>
        <end position="166"/>
    </location>
</feature>
<dbReference type="PANTHER" id="PTHR35152">
    <property type="entry name" value="DOMAIN SIGNALLING PROTEIN, PUTATIVE (AFU_ORTHOLOGUE AFUA_5G11310)-RELATED"/>
    <property type="match status" value="1"/>
</dbReference>
<feature type="domain" description="MHYT" evidence="3">
    <location>
        <begin position="63"/>
        <end position="116"/>
    </location>
</feature>
<feature type="region of interest" description="Disordered" evidence="1">
    <location>
        <begin position="490"/>
        <end position="534"/>
    </location>
</feature>
<dbReference type="AlphaFoldDB" id="A0A0D6EHS5"/>
<feature type="domain" description="MHYT" evidence="3">
    <location>
        <begin position="267"/>
        <end position="315"/>
    </location>
</feature>
<keyword evidence="2" id="KW-0812">Transmembrane</keyword>
<evidence type="ECO:0000313" key="5">
    <source>
        <dbReference type="Proteomes" id="UP000243876"/>
    </source>
</evidence>
<feature type="transmembrane region" description="Helical" evidence="2">
    <location>
        <begin position="328"/>
        <end position="351"/>
    </location>
</feature>
<reference evidence="5" key="1">
    <citation type="submission" date="2015-02" db="EMBL/GenBank/DDBJ databases">
        <authorList>
            <person name="Gon?alves P."/>
        </authorList>
    </citation>
    <scope>NUCLEOTIDE SEQUENCE [LARGE SCALE GENOMIC DNA]</scope>
</reference>
<protein>
    <submittedName>
        <fullName evidence="4">SPOSA6832_00979-mRNA-1:cds</fullName>
    </submittedName>
</protein>
<accession>A0A0D6EHS5</accession>
<dbReference type="EMBL" id="CENE01000003">
    <property type="protein sequence ID" value="CEQ39456.1"/>
    <property type="molecule type" value="Genomic_DNA"/>
</dbReference>
<sequence>MADPVHYVELVPHYNGVYVFLAWLVSVVGAWTTLEILLRRTGNSGAWNAMLLLGAGITFGSTATFGMHFVGNQAVTLRFRPPWEGRGIPLSYNAGYTVLSLVVSCLSMILAFSFIGLRFSPSNWRLRDEEQGSGCGSEKDVGEDDPVDVEFPETDQHVDFDSKDQEGGFSGDFKGAPFDVDLKPPPTGQSDKTTMSRLSFTSCKLTIPVMPALPLSLAKRGGKAAGKHRVDDEDEDDSDDGGDFGMHSATVSKGGVAKILGAGIICGGGIAAMHYVGQVSISSVPRITNNWYTIFLSILIAMTAVSVGLYMLFVHFRPKLEHSWYKRLGVAMILGVGVTLMHFVALLGTHYWAIEGHDISHAASDARAKRLIIAVICVVAPVCCILLLVFAYVAQQRLVRQRAARHRIILATAIFDQQGLLLVHPESGLLPSARIYPSSSPEEKPSSLGFFGFRRRLHLEANKLKLARSDPAFIAFLKLSWSWRTRRGSAQASADANREERDSAQGSGSRSGDGDEGDHERSRLSETDDAMTDSQTELMRRSILSFEMASEEIAMQLIGGSAVKTLGVLYDGILKTGHFQVSSKTSGDRFTVTQGQMLVLARRLKSNTERAALIARGFVFAEPGAVARVTSQAYAAPNDRVFDYFRDVYRFTKFGVVKRLDRGRLYGGVLLLQAIPGEGLHIVVDEKQHHSLPMVELASLVSPAADRSKLPSSTLPNITIQSVVQGLQQLTGQSLLDLTNVNFTPSALDSAPQLRSIIANMLRPYLDRIISRDTMSFLLPRLLIEPSIVPLTARPGPTYGLDGLVKDSYLLCLKAIIPSSIILPGQALNWLPFSLYQAQSENVTLVSGPTRGGRPGTGGSVASRPGTGGRTDHRKGSAIFDKYDEDCPFPTSTAAPFASPAFASAPVSSDLQAPSSSGPYLTSIPPQTAVQRASVHSQVSANQDSEALAGPSSPPPAGGSLPVGVPEYTPDWIIPLVRSTVAQSGRATWNWEVPHRMNAGRNSD</sequence>
<feature type="transmembrane region" description="Helical" evidence="2">
    <location>
        <begin position="291"/>
        <end position="316"/>
    </location>
</feature>
<evidence type="ECO:0000256" key="2">
    <source>
        <dbReference type="SAM" id="Phobius"/>
    </source>
</evidence>
<gene>
    <name evidence="4" type="primary">SPOSA6832_00979</name>
</gene>
<feature type="region of interest" description="Disordered" evidence="1">
    <location>
        <begin position="128"/>
        <end position="194"/>
    </location>
</feature>
<evidence type="ECO:0000259" key="3">
    <source>
        <dbReference type="Pfam" id="PF03707"/>
    </source>
</evidence>
<evidence type="ECO:0000256" key="1">
    <source>
        <dbReference type="SAM" id="MobiDB-lite"/>
    </source>
</evidence>
<organism evidence="4 5">
    <name type="scientific">Sporidiobolus salmonicolor</name>
    <name type="common">Yeast-like fungus</name>
    <name type="synonym">Sporobolomyces salmonicolor</name>
    <dbReference type="NCBI Taxonomy" id="5005"/>
    <lineage>
        <taxon>Eukaryota</taxon>
        <taxon>Fungi</taxon>
        <taxon>Dikarya</taxon>
        <taxon>Basidiomycota</taxon>
        <taxon>Pucciniomycotina</taxon>
        <taxon>Microbotryomycetes</taxon>
        <taxon>Sporidiobolales</taxon>
        <taxon>Sporidiobolaceae</taxon>
        <taxon>Sporobolomyces</taxon>
    </lineage>
</organism>
<feature type="non-terminal residue" evidence="4">
    <location>
        <position position="1"/>
    </location>
</feature>
<feature type="transmembrane region" description="Helical" evidence="2">
    <location>
        <begin position="20"/>
        <end position="38"/>
    </location>
</feature>
<feature type="compositionally biased region" description="Acidic residues" evidence="1">
    <location>
        <begin position="232"/>
        <end position="242"/>
    </location>
</feature>
<feature type="region of interest" description="Disordered" evidence="1">
    <location>
        <begin position="224"/>
        <end position="245"/>
    </location>
</feature>
<feature type="transmembrane region" description="Helical" evidence="2">
    <location>
        <begin position="371"/>
        <end position="393"/>
    </location>
</feature>